<feature type="compositionally biased region" description="Basic and acidic residues" evidence="4">
    <location>
        <begin position="576"/>
        <end position="585"/>
    </location>
</feature>
<evidence type="ECO:0000256" key="3">
    <source>
        <dbReference type="ARBA" id="ARBA00022801"/>
    </source>
</evidence>
<dbReference type="GO" id="GO:0008233">
    <property type="term" value="F:peptidase activity"/>
    <property type="evidence" value="ECO:0007669"/>
    <property type="project" value="UniProtKB-KW"/>
</dbReference>
<dbReference type="Pfam" id="PF25010">
    <property type="entry name" value="ARM_UBP24_USP9X-Y"/>
    <property type="match status" value="1"/>
</dbReference>
<feature type="region of interest" description="Disordered" evidence="4">
    <location>
        <begin position="660"/>
        <end position="690"/>
    </location>
</feature>
<feature type="compositionally biased region" description="Low complexity" evidence="4">
    <location>
        <begin position="134"/>
        <end position="143"/>
    </location>
</feature>
<dbReference type="STRING" id="7240.B4QTP9"/>
<dbReference type="OrthoDB" id="289038at2759"/>
<reference evidence="6 7" key="1">
    <citation type="journal article" date="2007" name="Nature">
        <title>Evolution of genes and genomes on the Drosophila phylogeny.</title>
        <authorList>
            <consortium name="Drosophila 12 Genomes Consortium"/>
            <person name="Clark A.G."/>
            <person name="Eisen M.B."/>
            <person name="Smith D.R."/>
            <person name="Bergman C.M."/>
            <person name="Oliver B."/>
            <person name="Markow T.A."/>
            <person name="Kaufman T.C."/>
            <person name="Kellis M."/>
            <person name="Gelbart W."/>
            <person name="Iyer V.N."/>
            <person name="Pollard D.A."/>
            <person name="Sackton T.B."/>
            <person name="Larracuente A.M."/>
            <person name="Singh N.D."/>
            <person name="Abad J.P."/>
            <person name="Abt D.N."/>
            <person name="Adryan B."/>
            <person name="Aguade M."/>
            <person name="Akashi H."/>
            <person name="Anderson W.W."/>
            <person name="Aquadro C.F."/>
            <person name="Ardell D.H."/>
            <person name="Arguello R."/>
            <person name="Artieri C.G."/>
            <person name="Barbash D.A."/>
            <person name="Barker D."/>
            <person name="Barsanti P."/>
            <person name="Batterham P."/>
            <person name="Batzoglou S."/>
            <person name="Begun D."/>
            <person name="Bhutkar A."/>
            <person name="Blanco E."/>
            <person name="Bosak S.A."/>
            <person name="Bradley R.K."/>
            <person name="Brand A.D."/>
            <person name="Brent M.R."/>
            <person name="Brooks A.N."/>
            <person name="Brown R.H."/>
            <person name="Butlin R.K."/>
            <person name="Caggese C."/>
            <person name="Calvi B.R."/>
            <person name="Bernardo de Carvalho A."/>
            <person name="Caspi A."/>
            <person name="Castrezana S."/>
            <person name="Celniker S.E."/>
            <person name="Chang J.L."/>
            <person name="Chapple C."/>
            <person name="Chatterji S."/>
            <person name="Chinwalla A."/>
            <person name="Civetta A."/>
            <person name="Clifton S.W."/>
            <person name="Comeron J.M."/>
            <person name="Costello J.C."/>
            <person name="Coyne J.A."/>
            <person name="Daub J."/>
            <person name="David R.G."/>
            <person name="Delcher A.L."/>
            <person name="Delehaunty K."/>
            <person name="Do C.B."/>
            <person name="Ebling H."/>
            <person name="Edwards K."/>
            <person name="Eickbush T."/>
            <person name="Evans J.D."/>
            <person name="Filipski A."/>
            <person name="Findeiss S."/>
            <person name="Freyhult E."/>
            <person name="Fulton L."/>
            <person name="Fulton R."/>
            <person name="Garcia A.C."/>
            <person name="Gardiner A."/>
            <person name="Garfield D.A."/>
            <person name="Garvin B.E."/>
            <person name="Gibson G."/>
            <person name="Gilbert D."/>
            <person name="Gnerre S."/>
            <person name="Godfrey J."/>
            <person name="Good R."/>
            <person name="Gotea V."/>
            <person name="Gravely B."/>
            <person name="Greenberg A.J."/>
            <person name="Griffiths-Jones S."/>
            <person name="Gross S."/>
            <person name="Guigo R."/>
            <person name="Gustafson E.A."/>
            <person name="Haerty W."/>
            <person name="Hahn M.W."/>
            <person name="Halligan D.L."/>
            <person name="Halpern A.L."/>
            <person name="Halter G.M."/>
            <person name="Han M.V."/>
            <person name="Heger A."/>
            <person name="Hillier L."/>
            <person name="Hinrichs A.S."/>
            <person name="Holmes I."/>
            <person name="Hoskins R.A."/>
            <person name="Hubisz M.J."/>
            <person name="Hultmark D."/>
            <person name="Huntley M.A."/>
            <person name="Jaffe D.B."/>
            <person name="Jagadeeshan S."/>
            <person name="Jeck W.R."/>
            <person name="Johnson J."/>
            <person name="Jones C.D."/>
            <person name="Jordan W.C."/>
            <person name="Karpen G.H."/>
            <person name="Kataoka E."/>
            <person name="Keightley P.D."/>
            <person name="Kheradpour P."/>
            <person name="Kirkness E.F."/>
            <person name="Koerich L.B."/>
            <person name="Kristiansen K."/>
            <person name="Kudrna D."/>
            <person name="Kulathinal R.J."/>
            <person name="Kumar S."/>
            <person name="Kwok R."/>
            <person name="Lander E."/>
            <person name="Langley C.H."/>
            <person name="Lapoint R."/>
            <person name="Lazzaro B.P."/>
            <person name="Lee S.J."/>
            <person name="Levesque L."/>
            <person name="Li R."/>
            <person name="Lin C.F."/>
            <person name="Lin M.F."/>
            <person name="Lindblad-Toh K."/>
            <person name="Llopart A."/>
            <person name="Long M."/>
            <person name="Low L."/>
            <person name="Lozovsky E."/>
            <person name="Lu J."/>
            <person name="Luo M."/>
            <person name="Machado C.A."/>
            <person name="Makalowski W."/>
            <person name="Marzo M."/>
            <person name="Matsuda M."/>
            <person name="Matzkin L."/>
            <person name="McAllister B."/>
            <person name="McBride C.S."/>
            <person name="McKernan B."/>
            <person name="McKernan K."/>
            <person name="Mendez-Lago M."/>
            <person name="Minx P."/>
            <person name="Mollenhauer M.U."/>
            <person name="Montooth K."/>
            <person name="Mount S.M."/>
            <person name="Mu X."/>
            <person name="Myers E."/>
            <person name="Negre B."/>
            <person name="Newfeld S."/>
            <person name="Nielsen R."/>
            <person name="Noor M.A."/>
            <person name="O'Grady P."/>
            <person name="Pachter L."/>
            <person name="Papaceit M."/>
            <person name="Parisi M.J."/>
            <person name="Parisi M."/>
            <person name="Parts L."/>
            <person name="Pedersen J.S."/>
            <person name="Pesole G."/>
            <person name="Phillippy A.M."/>
            <person name="Ponting C.P."/>
            <person name="Pop M."/>
            <person name="Porcelli D."/>
            <person name="Powell J.R."/>
            <person name="Prohaska S."/>
            <person name="Pruitt K."/>
            <person name="Puig M."/>
            <person name="Quesneville H."/>
            <person name="Ram K.R."/>
            <person name="Rand D."/>
            <person name="Rasmussen M.D."/>
            <person name="Reed L.K."/>
            <person name="Reenan R."/>
            <person name="Reily A."/>
            <person name="Remington K.A."/>
            <person name="Rieger T.T."/>
            <person name="Ritchie M.G."/>
            <person name="Robin C."/>
            <person name="Rogers Y.H."/>
            <person name="Rohde C."/>
            <person name="Rozas J."/>
            <person name="Rubenfield M.J."/>
            <person name="Ruiz A."/>
            <person name="Russo S."/>
            <person name="Salzberg S.L."/>
            <person name="Sanchez-Gracia A."/>
            <person name="Saranga D.J."/>
            <person name="Sato H."/>
            <person name="Schaeffer S.W."/>
            <person name="Schatz M.C."/>
            <person name="Schlenke T."/>
            <person name="Schwartz R."/>
            <person name="Segarra C."/>
            <person name="Singh R.S."/>
            <person name="Sirot L."/>
            <person name="Sirota M."/>
            <person name="Sisneros N.B."/>
            <person name="Smith C.D."/>
            <person name="Smith T.F."/>
            <person name="Spieth J."/>
            <person name="Stage D.E."/>
            <person name="Stark A."/>
            <person name="Stephan W."/>
            <person name="Strausberg R.L."/>
            <person name="Strempel S."/>
            <person name="Sturgill D."/>
            <person name="Sutton G."/>
            <person name="Sutton G.G."/>
            <person name="Tao W."/>
            <person name="Teichmann S."/>
            <person name="Tobari Y.N."/>
            <person name="Tomimura Y."/>
            <person name="Tsolas J.M."/>
            <person name="Valente V.L."/>
            <person name="Venter E."/>
            <person name="Venter J.C."/>
            <person name="Vicario S."/>
            <person name="Vieira F.G."/>
            <person name="Vilella A.J."/>
            <person name="Villasante A."/>
            <person name="Walenz B."/>
            <person name="Wang J."/>
            <person name="Wasserman M."/>
            <person name="Watts T."/>
            <person name="Wilson D."/>
            <person name="Wilson R.K."/>
            <person name="Wing R.A."/>
            <person name="Wolfner M.F."/>
            <person name="Wong A."/>
            <person name="Wong G.K."/>
            <person name="Wu C.I."/>
            <person name="Wu G."/>
            <person name="Yamamoto D."/>
            <person name="Yang H.P."/>
            <person name="Yang S.P."/>
            <person name="Yorke J.A."/>
            <person name="Yoshida K."/>
            <person name="Zdobnov E."/>
            <person name="Zhang P."/>
            <person name="Zhang Y."/>
            <person name="Zimin A.V."/>
            <person name="Baldwin J."/>
            <person name="Abdouelleil A."/>
            <person name="Abdulkadir J."/>
            <person name="Abebe A."/>
            <person name="Abera B."/>
            <person name="Abreu J."/>
            <person name="Acer S.C."/>
            <person name="Aftuck L."/>
            <person name="Alexander A."/>
            <person name="An P."/>
            <person name="Anderson E."/>
            <person name="Anderson S."/>
            <person name="Arachi H."/>
            <person name="Azer M."/>
            <person name="Bachantsang P."/>
            <person name="Barry A."/>
            <person name="Bayul T."/>
            <person name="Berlin A."/>
            <person name="Bessette D."/>
            <person name="Bloom T."/>
            <person name="Blye J."/>
            <person name="Boguslavskiy L."/>
            <person name="Bonnet C."/>
            <person name="Boukhgalter B."/>
            <person name="Bourzgui I."/>
            <person name="Brown A."/>
            <person name="Cahill P."/>
            <person name="Channer S."/>
            <person name="Cheshatsang Y."/>
            <person name="Chuda L."/>
            <person name="Citroen M."/>
            <person name="Collymore A."/>
            <person name="Cooke P."/>
            <person name="Costello M."/>
            <person name="D'Aco K."/>
            <person name="Daza R."/>
            <person name="De Haan G."/>
            <person name="DeGray S."/>
            <person name="DeMaso C."/>
            <person name="Dhargay N."/>
            <person name="Dooley K."/>
            <person name="Dooley E."/>
            <person name="Doricent M."/>
            <person name="Dorje P."/>
            <person name="Dorjee K."/>
            <person name="Dupes A."/>
            <person name="Elong R."/>
            <person name="Falk J."/>
            <person name="Farina A."/>
            <person name="Faro S."/>
            <person name="Ferguson D."/>
            <person name="Fisher S."/>
            <person name="Foley C.D."/>
            <person name="Franke A."/>
            <person name="Friedrich D."/>
            <person name="Gadbois L."/>
            <person name="Gearin G."/>
            <person name="Gearin C.R."/>
            <person name="Giannoukos G."/>
            <person name="Goode T."/>
            <person name="Graham J."/>
            <person name="Grandbois E."/>
            <person name="Grewal S."/>
            <person name="Gyaltsen K."/>
            <person name="Hafez N."/>
            <person name="Hagos B."/>
            <person name="Hall J."/>
            <person name="Henson C."/>
            <person name="Hollinger A."/>
            <person name="Honan T."/>
            <person name="Huard M.D."/>
            <person name="Hughes L."/>
            <person name="Hurhula B."/>
            <person name="Husby M.E."/>
            <person name="Kamat A."/>
            <person name="Kanga B."/>
            <person name="Kashin S."/>
            <person name="Khazanovich D."/>
            <person name="Kisner P."/>
            <person name="Lance K."/>
            <person name="Lara M."/>
            <person name="Lee W."/>
            <person name="Lennon N."/>
            <person name="Letendre F."/>
            <person name="LeVine R."/>
            <person name="Lipovsky A."/>
            <person name="Liu X."/>
            <person name="Liu J."/>
            <person name="Liu S."/>
            <person name="Lokyitsang T."/>
            <person name="Lokyitsang Y."/>
            <person name="Lubonja R."/>
            <person name="Lui A."/>
            <person name="MacDonald P."/>
            <person name="Magnisalis V."/>
            <person name="Maru K."/>
            <person name="Matthews C."/>
            <person name="McCusker W."/>
            <person name="McDonough S."/>
            <person name="Mehta T."/>
            <person name="Meldrim J."/>
            <person name="Meneus L."/>
            <person name="Mihai O."/>
            <person name="Mihalev A."/>
            <person name="Mihova T."/>
            <person name="Mittelman R."/>
            <person name="Mlenga V."/>
            <person name="Montmayeur A."/>
            <person name="Mulrain L."/>
            <person name="Navidi A."/>
            <person name="Naylor J."/>
            <person name="Negash T."/>
            <person name="Nguyen T."/>
            <person name="Nguyen N."/>
            <person name="Nicol R."/>
            <person name="Norbu C."/>
            <person name="Norbu N."/>
            <person name="Novod N."/>
            <person name="O'Neill B."/>
            <person name="Osman S."/>
            <person name="Markiewicz E."/>
            <person name="Oyono O.L."/>
            <person name="Patti C."/>
            <person name="Phunkhang P."/>
            <person name="Pierre F."/>
            <person name="Priest M."/>
            <person name="Raghuraman S."/>
            <person name="Rege F."/>
            <person name="Reyes R."/>
            <person name="Rise C."/>
            <person name="Rogov P."/>
            <person name="Ross K."/>
            <person name="Ryan E."/>
            <person name="Settipalli S."/>
            <person name="Shea T."/>
            <person name="Sherpa N."/>
            <person name="Shi L."/>
            <person name="Shih D."/>
            <person name="Sparrow T."/>
            <person name="Spaulding J."/>
            <person name="Stalker J."/>
            <person name="Stange-Thomann N."/>
            <person name="Stavropoulos S."/>
            <person name="Stone C."/>
            <person name="Strader C."/>
            <person name="Tesfaye S."/>
            <person name="Thomson T."/>
            <person name="Thoulutsang Y."/>
            <person name="Thoulutsang D."/>
            <person name="Topham K."/>
            <person name="Topping I."/>
            <person name="Tsamla T."/>
            <person name="Vassiliev H."/>
            <person name="Vo A."/>
            <person name="Wangchuk T."/>
            <person name="Wangdi T."/>
            <person name="Weiand M."/>
            <person name="Wilkinson J."/>
            <person name="Wilson A."/>
            <person name="Yadav S."/>
            <person name="Young G."/>
            <person name="Yu Q."/>
            <person name="Zembek L."/>
            <person name="Zhong D."/>
            <person name="Zimmer A."/>
            <person name="Zwirko Z."/>
            <person name="Jaffe D.B."/>
            <person name="Alvarez P."/>
            <person name="Brockman W."/>
            <person name="Butler J."/>
            <person name="Chin C."/>
            <person name="Gnerre S."/>
            <person name="Grabherr M."/>
            <person name="Kleber M."/>
            <person name="Mauceli E."/>
            <person name="MacCallum I."/>
        </authorList>
    </citation>
    <scope>NUCLEOTIDE SEQUENCE [LARGE SCALE GENOMIC DNA]</scope>
    <source>
        <strain evidence="7">white501</strain>
    </source>
</reference>
<gene>
    <name evidence="6" type="primary">Dsim\GD18279</name>
    <name evidence="6" type="ORF">Dsim_GD18279</name>
</gene>
<dbReference type="GO" id="GO:0006508">
    <property type="term" value="P:proteolysis"/>
    <property type="evidence" value="ECO:0007669"/>
    <property type="project" value="UniProtKB-KW"/>
</dbReference>
<name>B4QTP9_DROSI</name>
<feature type="region of interest" description="Disordered" evidence="4">
    <location>
        <begin position="852"/>
        <end position="877"/>
    </location>
</feature>
<organism evidence="6 7">
    <name type="scientific">Drosophila simulans</name>
    <name type="common">Fruit fly</name>
    <dbReference type="NCBI Taxonomy" id="7240"/>
    <lineage>
        <taxon>Eukaryota</taxon>
        <taxon>Metazoa</taxon>
        <taxon>Ecdysozoa</taxon>
        <taxon>Arthropoda</taxon>
        <taxon>Hexapoda</taxon>
        <taxon>Insecta</taxon>
        <taxon>Pterygota</taxon>
        <taxon>Neoptera</taxon>
        <taxon>Endopterygota</taxon>
        <taxon>Diptera</taxon>
        <taxon>Brachycera</taxon>
        <taxon>Muscomorpha</taxon>
        <taxon>Ephydroidea</taxon>
        <taxon>Drosophilidae</taxon>
        <taxon>Drosophila</taxon>
        <taxon>Sophophora</taxon>
    </lineage>
</organism>
<evidence type="ECO:0000313" key="6">
    <source>
        <dbReference type="EMBL" id="EDX14253.1"/>
    </source>
</evidence>
<keyword evidence="2" id="KW-0833">Ubl conjugation pathway</keyword>
<feature type="compositionally biased region" description="Acidic residues" evidence="4">
    <location>
        <begin position="660"/>
        <end position="687"/>
    </location>
</feature>
<feature type="compositionally biased region" description="Low complexity" evidence="4">
    <location>
        <begin position="522"/>
        <end position="532"/>
    </location>
</feature>
<feature type="compositionally biased region" description="Pro residues" evidence="4">
    <location>
        <begin position="150"/>
        <end position="164"/>
    </location>
</feature>
<keyword evidence="1" id="KW-0645">Protease</keyword>
<evidence type="ECO:0000256" key="2">
    <source>
        <dbReference type="ARBA" id="ARBA00022786"/>
    </source>
</evidence>
<protein>
    <submittedName>
        <fullName evidence="6">GD18279</fullName>
    </submittedName>
</protein>
<evidence type="ECO:0000256" key="4">
    <source>
        <dbReference type="SAM" id="MobiDB-lite"/>
    </source>
</evidence>
<feature type="domain" description="UBP34/UBP24/USP9X/USP9Y-like ARM repeat region" evidence="5">
    <location>
        <begin position="343"/>
        <end position="474"/>
    </location>
</feature>
<dbReference type="InterPro" id="IPR056850">
    <property type="entry name" value="ARM_UBP34_24_USP9X_Y"/>
</dbReference>
<evidence type="ECO:0000256" key="1">
    <source>
        <dbReference type="ARBA" id="ARBA00022670"/>
    </source>
</evidence>
<dbReference type="EMBL" id="CM000364">
    <property type="protein sequence ID" value="EDX14253.1"/>
    <property type="molecule type" value="Genomic_DNA"/>
</dbReference>
<feature type="compositionally biased region" description="Basic and acidic residues" evidence="4">
    <location>
        <begin position="106"/>
        <end position="133"/>
    </location>
</feature>
<dbReference type="Bgee" id="FBgn0189813">
    <property type="expression patterns" value="Expressed in embryo and 3 other cell types or tissues"/>
</dbReference>
<evidence type="ECO:0000259" key="5">
    <source>
        <dbReference type="Pfam" id="PF25010"/>
    </source>
</evidence>
<accession>B4QTP9</accession>
<dbReference type="HOGENOM" id="CLU_305506_0_0_1"/>
<feature type="region of interest" description="Disordered" evidence="4">
    <location>
        <begin position="101"/>
        <end position="172"/>
    </location>
</feature>
<dbReference type="AlphaFoldDB" id="B4QTP9"/>
<proteinExistence type="predicted"/>
<dbReference type="OMA" id="WFENEYL"/>
<feature type="region of interest" description="Disordered" evidence="4">
    <location>
        <begin position="518"/>
        <end position="591"/>
    </location>
</feature>
<keyword evidence="3" id="KW-0378">Hydrolase</keyword>
<sequence>MCEVCADFQNLLELYEVRVASSDLKFQLLLKSEIETTFNYIQSWPQRQCMCLYRDTKNYDRFNLVVQSLICLTVQHLKHIDHLIDNYKRLTASAAQVVAQAQQQREQQRDEASAQAEAKESSAPAEEAKKEEPSGSAGEEAQGSGDGPAKKPPVGPCTPPPPQTSNPQHKSHLQYTEEPWILPEVEKLLVLVSKVFLLNFPLYIAHKHGMHSRLDDLQAEEAHHLALICDLHDNDLPIYLLRNVSLFCNSGGFGAMSLCFEHPDLPVSTAHSMTAAVSNVKLWLNYHCNTQLFVPLRSRILQYMCKLSDQSLRSAATRAMADFVWSSMRDPLDVAVNFDTEGLALAFKYFTSTTLTMRLAGMAQINAHINLFNEICTTETVNEVELFGQRIANWLTENHIVQHLFGPNLHVEIVKQAHVLLNFLAVENQISEEDIKLIWQATQLKHCSKTIFDILPSLVKNLTPRPAMHLYSLLCRMDPKEHTEQSIYIASALTKQLWTRDTSRSQMNLMQDHLLGSNVTASSSDSGSIEGSNTEDDHVGADDSSIASGGGGGGVGNKSPIDGVTPCKQARHRRHICDPTTEKGKQISPEDMGKVDLVNKRIVNIIDNTSSEEELQSRAALELQLHRSRKKTSNKRRRQKTNKQIILPHELVEIWDGVEDVPSSDEADGEADGDGEGELLADSDECSDGATSQLVPDAVLKHLQGEGPFIRAIETNINELLSGAENDGSYSSPMSNKSEKNLADFDDEDVSPCEEELAQLVSSRANCSDVPPAFAAAAAAMMVAQSAMALQKSGESNVAAAAAAVAAAAAATGTAQQTLVAMNRQASVAAAAAVVAAAKAKSDSDVDLMEVVSGGKQHHSPKASQGSSTSGSTPVQPSFKLNDVCQPGNTLLWDLLQDDKIGQLGESLALEAEKALATLLCFSMDRLTANEIHRGLYCITSPTTGALLSACDCCPNCSPRSNSFDPRTRTL</sequence>
<feature type="compositionally biased region" description="Polar residues" evidence="4">
    <location>
        <begin position="862"/>
        <end position="876"/>
    </location>
</feature>
<keyword evidence="7" id="KW-1185">Reference proteome</keyword>
<dbReference type="Proteomes" id="UP000000304">
    <property type="component" value="Chromosome 3R"/>
</dbReference>
<evidence type="ECO:0000313" key="7">
    <source>
        <dbReference type="Proteomes" id="UP000000304"/>
    </source>
</evidence>